<gene>
    <name evidence="1" type="ORF">IC608_03285</name>
</gene>
<dbReference type="EMBL" id="JACYFU010000001">
    <property type="protein sequence ID" value="MBD8064495.1"/>
    <property type="molecule type" value="Genomic_DNA"/>
</dbReference>
<evidence type="ECO:0008006" key="3">
    <source>
        <dbReference type="Google" id="ProtNLM"/>
    </source>
</evidence>
<dbReference type="RefSeq" id="WP_191772587.1">
    <property type="nucleotide sequence ID" value="NZ_JACYFU010000001.1"/>
</dbReference>
<organism evidence="1 2">
    <name type="scientific">Devosia oryzisoli</name>
    <dbReference type="NCBI Taxonomy" id="2774138"/>
    <lineage>
        <taxon>Bacteria</taxon>
        <taxon>Pseudomonadati</taxon>
        <taxon>Pseudomonadota</taxon>
        <taxon>Alphaproteobacteria</taxon>
        <taxon>Hyphomicrobiales</taxon>
        <taxon>Devosiaceae</taxon>
        <taxon>Devosia</taxon>
    </lineage>
</organism>
<dbReference type="Pfam" id="PF04237">
    <property type="entry name" value="YjbR"/>
    <property type="match status" value="1"/>
</dbReference>
<protein>
    <recommendedName>
        <fullName evidence="3">MmcQ/YjbR family DNA-binding protein</fullName>
    </recommendedName>
</protein>
<accession>A0A927FQQ4</accession>
<dbReference type="Proteomes" id="UP000654108">
    <property type="component" value="Unassembled WGS sequence"/>
</dbReference>
<dbReference type="InterPro" id="IPR058532">
    <property type="entry name" value="YjbR/MT2646/Rv2570-like"/>
</dbReference>
<comment type="caution">
    <text evidence="1">The sequence shown here is derived from an EMBL/GenBank/DDBJ whole genome shotgun (WGS) entry which is preliminary data.</text>
</comment>
<reference evidence="1" key="1">
    <citation type="submission" date="2020-09" db="EMBL/GenBank/DDBJ databases">
        <title>Genome seq and assembly of Devosia sp.</title>
        <authorList>
            <person name="Chhetri G."/>
        </authorList>
    </citation>
    <scope>NUCLEOTIDE SEQUENCE</scope>
    <source>
        <strain evidence="1">PTR5</strain>
    </source>
</reference>
<evidence type="ECO:0000313" key="2">
    <source>
        <dbReference type="Proteomes" id="UP000654108"/>
    </source>
</evidence>
<name>A0A927FQQ4_9HYPH</name>
<sequence>MTSASPEKGFDRICRLAEARGLAEVERDTSYGTPALKVAGASFVRMKDADTLVLHCPHEQKVLLIEISPEIYFETEHYRDYPVVLINLGAINDEELSLRLHDAWMFKAPERLKKA</sequence>
<dbReference type="AlphaFoldDB" id="A0A927FQQ4"/>
<keyword evidence="2" id="KW-1185">Reference proteome</keyword>
<evidence type="ECO:0000313" key="1">
    <source>
        <dbReference type="EMBL" id="MBD8064495.1"/>
    </source>
</evidence>
<proteinExistence type="predicted"/>